<protein>
    <submittedName>
        <fullName evidence="4">FAD-dependent oxidoreductase</fullName>
    </submittedName>
</protein>
<dbReference type="Pfam" id="PF07992">
    <property type="entry name" value="Pyr_redox_2"/>
    <property type="match status" value="2"/>
</dbReference>
<keyword evidence="2" id="KW-0560">Oxidoreductase</keyword>
<reference evidence="4 5" key="1">
    <citation type="submission" date="2020-01" db="EMBL/GenBank/DDBJ databases">
        <title>Whole-genome sequence of Heliobacterium undosum DSM 13378.</title>
        <authorList>
            <person name="Kyndt J.A."/>
            <person name="Meyer T.E."/>
        </authorList>
    </citation>
    <scope>NUCLEOTIDE SEQUENCE [LARGE SCALE GENOMIC DNA]</scope>
    <source>
        <strain evidence="4 5">DSM 13378</strain>
    </source>
</reference>
<dbReference type="SUPFAM" id="SSF51905">
    <property type="entry name" value="FAD/NAD(P)-binding domain"/>
    <property type="match status" value="1"/>
</dbReference>
<keyword evidence="5" id="KW-1185">Reference proteome</keyword>
<evidence type="ECO:0000256" key="2">
    <source>
        <dbReference type="ARBA" id="ARBA00023002"/>
    </source>
</evidence>
<dbReference type="EMBL" id="WXEY01000001">
    <property type="protein sequence ID" value="MZP28365.1"/>
    <property type="molecule type" value="Genomic_DNA"/>
</dbReference>
<dbReference type="PRINTS" id="PR00368">
    <property type="entry name" value="FADPNR"/>
</dbReference>
<dbReference type="Gene3D" id="3.50.50.60">
    <property type="entry name" value="FAD/NAD(P)-binding domain"/>
    <property type="match status" value="2"/>
</dbReference>
<comment type="caution">
    <text evidence="4">The sequence shown here is derived from an EMBL/GenBank/DDBJ whole genome shotgun (WGS) entry which is preliminary data.</text>
</comment>
<evidence type="ECO:0000256" key="1">
    <source>
        <dbReference type="ARBA" id="ARBA00022630"/>
    </source>
</evidence>
<evidence type="ECO:0000313" key="5">
    <source>
        <dbReference type="Proteomes" id="UP000463470"/>
    </source>
</evidence>
<dbReference type="InterPro" id="IPR023753">
    <property type="entry name" value="FAD/NAD-binding_dom"/>
</dbReference>
<organism evidence="4 5">
    <name type="scientific">Heliomicrobium undosum</name>
    <dbReference type="NCBI Taxonomy" id="121734"/>
    <lineage>
        <taxon>Bacteria</taxon>
        <taxon>Bacillati</taxon>
        <taxon>Bacillota</taxon>
        <taxon>Clostridia</taxon>
        <taxon>Eubacteriales</taxon>
        <taxon>Heliobacteriaceae</taxon>
        <taxon>Heliomicrobium</taxon>
    </lineage>
</organism>
<dbReference type="GO" id="GO:0016491">
    <property type="term" value="F:oxidoreductase activity"/>
    <property type="evidence" value="ECO:0007669"/>
    <property type="project" value="UniProtKB-KW"/>
</dbReference>
<dbReference type="RefSeq" id="WP_161253667.1">
    <property type="nucleotide sequence ID" value="NZ_WXEY01000001.1"/>
</dbReference>
<evidence type="ECO:0000313" key="4">
    <source>
        <dbReference type="EMBL" id="MZP28365.1"/>
    </source>
</evidence>
<name>A0A845L0E0_9FIRM</name>
<dbReference type="InterPro" id="IPR036188">
    <property type="entry name" value="FAD/NAD-bd_sf"/>
</dbReference>
<dbReference type="PANTHER" id="PTHR48105">
    <property type="entry name" value="THIOREDOXIN REDUCTASE 1-RELATED-RELATED"/>
    <property type="match status" value="1"/>
</dbReference>
<evidence type="ECO:0000259" key="3">
    <source>
        <dbReference type="Pfam" id="PF07992"/>
    </source>
</evidence>
<dbReference type="AlphaFoldDB" id="A0A845L0E0"/>
<feature type="domain" description="FAD/NAD(P)-binding" evidence="3">
    <location>
        <begin position="5"/>
        <end position="138"/>
    </location>
</feature>
<feature type="domain" description="FAD/NAD(P)-binding" evidence="3">
    <location>
        <begin position="193"/>
        <end position="280"/>
    </location>
</feature>
<accession>A0A845L0E0</accession>
<sequence>MAKRYDSVVIGCGPAGLSAALNLHIRNKSFIILGTKQCSHRLAKAERIDNYLGLPEISGKELMKRYLHHVSSRGIELREERVTAVYPGDGEFAVVTGKGQYTARSLIVATGVHIEKVLPGENEFLGKGVSYCATCDGPLFRGKTVALIDYTGGAAHDEVLFLAGVTDKLYYLLPEGKNASATGAANLSLPTNVTQLHGTTPSIKGADTVSSLVVDEQEFAVDGVFILRETQKAEILVPGLATDNKAVTIDGQMATNIPGVYAAGDCTGKPYQLARAVGQGAVAALSAVGYLDNPQK</sequence>
<dbReference type="PRINTS" id="PR00469">
    <property type="entry name" value="PNDRDTASEII"/>
</dbReference>
<proteinExistence type="predicted"/>
<dbReference type="InterPro" id="IPR050097">
    <property type="entry name" value="Ferredoxin-NADP_redctase_2"/>
</dbReference>
<dbReference type="OrthoDB" id="9806179at2"/>
<dbReference type="Proteomes" id="UP000463470">
    <property type="component" value="Unassembled WGS sequence"/>
</dbReference>
<gene>
    <name evidence="4" type="ORF">GTO91_01340</name>
</gene>
<keyword evidence="1" id="KW-0285">Flavoprotein</keyword>